<dbReference type="InterPro" id="IPR008977">
    <property type="entry name" value="PHM/PNGase_F_dom_sf"/>
</dbReference>
<evidence type="ECO:0000313" key="3">
    <source>
        <dbReference type="Proteomes" id="UP000228934"/>
    </source>
</evidence>
<accession>A0A2G9P4A2</accession>
<reference evidence="3" key="1">
    <citation type="journal article" date="2017" name="Nat. Commun.">
        <title>The North American bullfrog draft genome provides insight into hormonal regulation of long noncoding RNA.</title>
        <authorList>
            <person name="Hammond S.A."/>
            <person name="Warren R.L."/>
            <person name="Vandervalk B.P."/>
            <person name="Kucuk E."/>
            <person name="Khan H."/>
            <person name="Gibb E.A."/>
            <person name="Pandoh P."/>
            <person name="Kirk H."/>
            <person name="Zhao Y."/>
            <person name="Jones M."/>
            <person name="Mungall A.J."/>
            <person name="Coope R."/>
            <person name="Pleasance S."/>
            <person name="Moore R.A."/>
            <person name="Holt R.A."/>
            <person name="Round J.M."/>
            <person name="Ohora S."/>
            <person name="Walle B.V."/>
            <person name="Veldhoen N."/>
            <person name="Helbing C.C."/>
            <person name="Birol I."/>
        </authorList>
    </citation>
    <scope>NUCLEOTIDE SEQUENCE [LARGE SCALE GENOMIC DNA]</scope>
</reference>
<feature type="compositionally biased region" description="Basic and acidic residues" evidence="1">
    <location>
        <begin position="58"/>
        <end position="78"/>
    </location>
</feature>
<evidence type="ECO:0000313" key="2">
    <source>
        <dbReference type="EMBL" id="PIN97690.1"/>
    </source>
</evidence>
<dbReference type="EMBL" id="KV923639">
    <property type="protein sequence ID" value="PIN97690.1"/>
    <property type="molecule type" value="Genomic_DNA"/>
</dbReference>
<dbReference type="OrthoDB" id="10018185at2759"/>
<feature type="non-terminal residue" evidence="2">
    <location>
        <position position="78"/>
    </location>
</feature>
<keyword evidence="3" id="KW-1185">Reference proteome</keyword>
<evidence type="ECO:0000256" key="1">
    <source>
        <dbReference type="SAM" id="MobiDB-lite"/>
    </source>
</evidence>
<organism evidence="2 3">
    <name type="scientific">Aquarana catesbeiana</name>
    <name type="common">American bullfrog</name>
    <name type="synonym">Rana catesbeiana</name>
    <dbReference type="NCBI Taxonomy" id="8400"/>
    <lineage>
        <taxon>Eukaryota</taxon>
        <taxon>Metazoa</taxon>
        <taxon>Chordata</taxon>
        <taxon>Craniata</taxon>
        <taxon>Vertebrata</taxon>
        <taxon>Euteleostomi</taxon>
        <taxon>Amphibia</taxon>
        <taxon>Batrachia</taxon>
        <taxon>Anura</taxon>
        <taxon>Neobatrachia</taxon>
        <taxon>Ranoidea</taxon>
        <taxon>Ranidae</taxon>
        <taxon>Aquarana</taxon>
    </lineage>
</organism>
<protein>
    <submittedName>
        <fullName evidence="2">Uncharacterized protein</fullName>
    </submittedName>
</protein>
<dbReference type="GO" id="GO:0003824">
    <property type="term" value="F:catalytic activity"/>
    <property type="evidence" value="ECO:0007669"/>
    <property type="project" value="InterPro"/>
</dbReference>
<sequence>MCNLYIMYYMEATHASSYMTCVRTGDPALFRHIPEIANIPVPVSPDMVMGHGSHKHMKEHEERNIQQQPKREEEQVMD</sequence>
<feature type="region of interest" description="Disordered" evidence="1">
    <location>
        <begin position="44"/>
        <end position="78"/>
    </location>
</feature>
<dbReference type="Proteomes" id="UP000228934">
    <property type="component" value="Unassembled WGS sequence"/>
</dbReference>
<gene>
    <name evidence="2" type="ORF">AB205_0077500</name>
</gene>
<dbReference type="SUPFAM" id="SSF49742">
    <property type="entry name" value="PHM/PNGase F"/>
    <property type="match status" value="1"/>
</dbReference>
<proteinExistence type="predicted"/>
<dbReference type="AlphaFoldDB" id="A0A2G9P4A2"/>
<name>A0A2G9P4A2_AQUCT</name>